<proteinExistence type="inferred from homology"/>
<name>A0A218WS10_PUNGR</name>
<dbReference type="GO" id="GO:0005768">
    <property type="term" value="C:endosome"/>
    <property type="evidence" value="ECO:0007669"/>
    <property type="project" value="TreeGrafter"/>
</dbReference>
<dbReference type="PANTHER" id="PTHR10108">
    <property type="entry name" value="SAM-DEPENDENT METHYLTRANSFERASE"/>
    <property type="match status" value="1"/>
</dbReference>
<gene>
    <name evidence="5" type="ORF">CDL15_Pgr021802</name>
</gene>
<comment type="caution">
    <text evidence="5">The sequence shown here is derived from an EMBL/GenBank/DDBJ whole genome shotgun (WGS) entry which is preliminary data.</text>
</comment>
<accession>A0A218WS10</accession>
<keyword evidence="4" id="KW-0735">Signal-anchor</keyword>
<reference evidence="6" key="1">
    <citation type="journal article" date="2017" name="Plant J.">
        <title>The pomegranate (Punica granatum L.) genome and the genomics of punicalagin biosynthesis.</title>
        <authorList>
            <person name="Qin G."/>
            <person name="Xu C."/>
            <person name="Ming R."/>
            <person name="Tang H."/>
            <person name="Guyot R."/>
            <person name="Kramer E.M."/>
            <person name="Hu Y."/>
            <person name="Yi X."/>
            <person name="Qi Y."/>
            <person name="Xu X."/>
            <person name="Gao Z."/>
            <person name="Pan H."/>
            <person name="Jian J."/>
            <person name="Tian Y."/>
            <person name="Yue Z."/>
            <person name="Xu Y."/>
        </authorList>
    </citation>
    <scope>NUCLEOTIDE SEQUENCE [LARGE SCALE GENOMIC DNA]</scope>
    <source>
        <strain evidence="6">cv. Dabenzi</strain>
    </source>
</reference>
<comment type="subcellular location">
    <subcellularLocation>
        <location evidence="4">Membrane</location>
        <topology evidence="4">Single-pass type II membrane protein</topology>
    </subcellularLocation>
</comment>
<evidence type="ECO:0000256" key="1">
    <source>
        <dbReference type="ARBA" id="ARBA00022603"/>
    </source>
</evidence>
<evidence type="ECO:0000313" key="5">
    <source>
        <dbReference type="EMBL" id="OWM75637.1"/>
    </source>
</evidence>
<dbReference type="PANTHER" id="PTHR10108:SF1049">
    <property type="entry name" value="METHYLTRANSFERASE"/>
    <property type="match status" value="1"/>
</dbReference>
<dbReference type="EMBL" id="MTKT01003240">
    <property type="protein sequence ID" value="OWM75637.1"/>
    <property type="molecule type" value="Genomic_DNA"/>
</dbReference>
<dbReference type="AlphaFoldDB" id="A0A218WS10"/>
<sequence length="142" mass="15515">MSCHIVSEGVGSWYTNLATCLTPLPEVSGAGEIAGGKLPKWPERLNAVPPRISQGTIDDIMLEMDSILRPEGSVIIRDGVDVLVKVKSIIDWMNYDSQIINHEDGPLVREKLLFAVKSCWTAPAPLDFIHHVSTNSNLAHAS</sequence>
<keyword evidence="4" id="KW-0812">Transmembrane</keyword>
<dbReference type="GO" id="GO:0005802">
    <property type="term" value="C:trans-Golgi network"/>
    <property type="evidence" value="ECO:0007669"/>
    <property type="project" value="TreeGrafter"/>
</dbReference>
<dbReference type="Proteomes" id="UP000197138">
    <property type="component" value="Unassembled WGS sequence"/>
</dbReference>
<evidence type="ECO:0000256" key="4">
    <source>
        <dbReference type="RuleBase" id="RU366043"/>
    </source>
</evidence>
<dbReference type="EC" id="2.1.1.-" evidence="4"/>
<dbReference type="GO" id="GO:0032259">
    <property type="term" value="P:methylation"/>
    <property type="evidence" value="ECO:0007669"/>
    <property type="project" value="UniProtKB-KW"/>
</dbReference>
<dbReference type="Pfam" id="PF03141">
    <property type="entry name" value="Methyltransf_29"/>
    <property type="match status" value="1"/>
</dbReference>
<keyword evidence="2 4" id="KW-0808">Transferase</keyword>
<dbReference type="GO" id="GO:0008168">
    <property type="term" value="F:methyltransferase activity"/>
    <property type="evidence" value="ECO:0007669"/>
    <property type="project" value="UniProtKB-UniRule"/>
</dbReference>
<evidence type="ECO:0000313" key="6">
    <source>
        <dbReference type="Proteomes" id="UP000197138"/>
    </source>
</evidence>
<dbReference type="InterPro" id="IPR004159">
    <property type="entry name" value="Put_SAM_MeTrfase"/>
</dbReference>
<dbReference type="GO" id="GO:0016020">
    <property type="term" value="C:membrane"/>
    <property type="evidence" value="ECO:0007669"/>
    <property type="project" value="UniProtKB-SubCell"/>
</dbReference>
<evidence type="ECO:0000256" key="2">
    <source>
        <dbReference type="ARBA" id="ARBA00022679"/>
    </source>
</evidence>
<keyword evidence="1 4" id="KW-0489">Methyltransferase</keyword>
<comment type="similarity">
    <text evidence="4">Belongs to the methyltransferase superfamily.</text>
</comment>
<protein>
    <recommendedName>
        <fullName evidence="4">Methyltransferase</fullName>
        <ecNumber evidence="4">2.1.1.-</ecNumber>
    </recommendedName>
</protein>
<organism evidence="5 6">
    <name type="scientific">Punica granatum</name>
    <name type="common">Pomegranate</name>
    <dbReference type="NCBI Taxonomy" id="22663"/>
    <lineage>
        <taxon>Eukaryota</taxon>
        <taxon>Viridiplantae</taxon>
        <taxon>Streptophyta</taxon>
        <taxon>Embryophyta</taxon>
        <taxon>Tracheophyta</taxon>
        <taxon>Spermatophyta</taxon>
        <taxon>Magnoliopsida</taxon>
        <taxon>eudicotyledons</taxon>
        <taxon>Gunneridae</taxon>
        <taxon>Pentapetalae</taxon>
        <taxon>rosids</taxon>
        <taxon>malvids</taxon>
        <taxon>Myrtales</taxon>
        <taxon>Lythraceae</taxon>
        <taxon>Punica</taxon>
    </lineage>
</organism>
<evidence type="ECO:0000256" key="3">
    <source>
        <dbReference type="ARBA" id="ARBA00023180"/>
    </source>
</evidence>
<keyword evidence="3 4" id="KW-0325">Glycoprotein</keyword>